<protein>
    <submittedName>
        <fullName evidence="1">Uncharacterized protein</fullName>
    </submittedName>
</protein>
<sequence>MEEENHNGMDCECEPLFEQGNPIQIRPGVFIDKSTKLYKPTTVAGKMQQMAFTYGEIWTTAVNHIDRSIELVKQITREDSHLYFPTGSLISRSQIIQNIIDFGKVAQDVSIWIPSNAWCFDRDVKFGRVNAVYDAKYLIFTVEIQFRQNRTNRNRPEVTNDTWSFFIDPKMFVFFQVKEWLDGRVRSLQNENPQGDATLCLDYNNINVTPWPPIFPGKEQCLFPITVRSGCAQ</sequence>
<name>A0A9X6WVJ2_BACCE</name>
<comment type="caution">
    <text evidence="1">The sequence shown here is derived from an EMBL/GenBank/DDBJ whole genome shotgun (WGS) entry which is preliminary data.</text>
</comment>
<evidence type="ECO:0000313" key="2">
    <source>
        <dbReference type="Proteomes" id="UP000224413"/>
    </source>
</evidence>
<accession>A0A9X6WVJ2</accession>
<gene>
    <name evidence="1" type="ORF">COI98_26995</name>
</gene>
<organism evidence="1 2">
    <name type="scientific">Bacillus cereus</name>
    <dbReference type="NCBI Taxonomy" id="1396"/>
    <lineage>
        <taxon>Bacteria</taxon>
        <taxon>Bacillati</taxon>
        <taxon>Bacillota</taxon>
        <taxon>Bacilli</taxon>
        <taxon>Bacillales</taxon>
        <taxon>Bacillaceae</taxon>
        <taxon>Bacillus</taxon>
        <taxon>Bacillus cereus group</taxon>
    </lineage>
</organism>
<dbReference type="EMBL" id="NUWJ01000285">
    <property type="protein sequence ID" value="PFK07718.1"/>
    <property type="molecule type" value="Genomic_DNA"/>
</dbReference>
<reference evidence="1 2" key="1">
    <citation type="submission" date="2017-09" db="EMBL/GenBank/DDBJ databases">
        <title>Large-scale bioinformatics analysis of Bacillus genomes uncovers conserved roles of natural products in bacterial physiology.</title>
        <authorList>
            <consortium name="Agbiome Team Llc"/>
            <person name="Bleich R.M."/>
            <person name="Grubbs K.J."/>
            <person name="Santa Maria K.C."/>
            <person name="Allen S.E."/>
            <person name="Farag S."/>
            <person name="Shank E.A."/>
            <person name="Bowers A."/>
        </authorList>
    </citation>
    <scope>NUCLEOTIDE SEQUENCE [LARGE SCALE GENOMIC DNA]</scope>
    <source>
        <strain evidence="1 2">AFS083741</strain>
    </source>
</reference>
<dbReference type="AlphaFoldDB" id="A0A9X6WVJ2"/>
<evidence type="ECO:0000313" key="1">
    <source>
        <dbReference type="EMBL" id="PFK07718.1"/>
    </source>
</evidence>
<dbReference type="RefSeq" id="WP_086410269.1">
    <property type="nucleotide sequence ID" value="NZ_NUWJ01000285.1"/>
</dbReference>
<dbReference type="Proteomes" id="UP000224413">
    <property type="component" value="Unassembled WGS sequence"/>
</dbReference>
<proteinExistence type="predicted"/>